<evidence type="ECO:0000313" key="2">
    <source>
        <dbReference type="EnsemblPlants" id="AET6Gv20593800.1"/>
    </source>
</evidence>
<organism evidence="2 3">
    <name type="scientific">Aegilops tauschii subsp. strangulata</name>
    <name type="common">Goatgrass</name>
    <dbReference type="NCBI Taxonomy" id="200361"/>
    <lineage>
        <taxon>Eukaryota</taxon>
        <taxon>Viridiplantae</taxon>
        <taxon>Streptophyta</taxon>
        <taxon>Embryophyta</taxon>
        <taxon>Tracheophyta</taxon>
        <taxon>Spermatophyta</taxon>
        <taxon>Magnoliopsida</taxon>
        <taxon>Liliopsida</taxon>
        <taxon>Poales</taxon>
        <taxon>Poaceae</taxon>
        <taxon>BOP clade</taxon>
        <taxon>Pooideae</taxon>
        <taxon>Triticodae</taxon>
        <taxon>Triticeae</taxon>
        <taxon>Triticinae</taxon>
        <taxon>Aegilops</taxon>
    </lineage>
</organism>
<feature type="region of interest" description="Disordered" evidence="1">
    <location>
        <begin position="43"/>
        <end position="64"/>
    </location>
</feature>
<reference evidence="3" key="1">
    <citation type="journal article" date="2014" name="Science">
        <title>Ancient hybridizations among the ancestral genomes of bread wheat.</title>
        <authorList>
            <consortium name="International Wheat Genome Sequencing Consortium,"/>
            <person name="Marcussen T."/>
            <person name="Sandve S.R."/>
            <person name="Heier L."/>
            <person name="Spannagl M."/>
            <person name="Pfeifer M."/>
            <person name="Jakobsen K.S."/>
            <person name="Wulff B.B."/>
            <person name="Steuernagel B."/>
            <person name="Mayer K.F."/>
            <person name="Olsen O.A."/>
        </authorList>
    </citation>
    <scope>NUCLEOTIDE SEQUENCE [LARGE SCALE GENOMIC DNA]</scope>
    <source>
        <strain evidence="3">cv. AL8/78</strain>
    </source>
</reference>
<name>A0A453P3L9_AEGTS</name>
<reference evidence="2" key="3">
    <citation type="journal article" date="2017" name="Nature">
        <title>Genome sequence of the progenitor of the wheat D genome Aegilops tauschii.</title>
        <authorList>
            <person name="Luo M.C."/>
            <person name="Gu Y.Q."/>
            <person name="Puiu D."/>
            <person name="Wang H."/>
            <person name="Twardziok S.O."/>
            <person name="Deal K.R."/>
            <person name="Huo N."/>
            <person name="Zhu T."/>
            <person name="Wang L."/>
            <person name="Wang Y."/>
            <person name="McGuire P.E."/>
            <person name="Liu S."/>
            <person name="Long H."/>
            <person name="Ramasamy R.K."/>
            <person name="Rodriguez J.C."/>
            <person name="Van S.L."/>
            <person name="Yuan L."/>
            <person name="Wang Z."/>
            <person name="Xia Z."/>
            <person name="Xiao L."/>
            <person name="Anderson O.D."/>
            <person name="Ouyang S."/>
            <person name="Liang Y."/>
            <person name="Zimin A.V."/>
            <person name="Pertea G."/>
            <person name="Qi P."/>
            <person name="Bennetzen J.L."/>
            <person name="Dai X."/>
            <person name="Dawson M.W."/>
            <person name="Muller H.G."/>
            <person name="Kugler K."/>
            <person name="Rivarola-Duarte L."/>
            <person name="Spannagl M."/>
            <person name="Mayer K.F.X."/>
            <person name="Lu F.H."/>
            <person name="Bevan M.W."/>
            <person name="Leroy P."/>
            <person name="Li P."/>
            <person name="You F.M."/>
            <person name="Sun Q."/>
            <person name="Liu Z."/>
            <person name="Lyons E."/>
            <person name="Wicker T."/>
            <person name="Salzberg S.L."/>
            <person name="Devos K.M."/>
            <person name="Dvorak J."/>
        </authorList>
    </citation>
    <scope>NUCLEOTIDE SEQUENCE [LARGE SCALE GENOMIC DNA]</scope>
    <source>
        <strain evidence="2">cv. AL8/78</strain>
    </source>
</reference>
<protein>
    <submittedName>
        <fullName evidence="2">Uncharacterized protein</fullName>
    </submittedName>
</protein>
<evidence type="ECO:0000256" key="1">
    <source>
        <dbReference type="SAM" id="MobiDB-lite"/>
    </source>
</evidence>
<proteinExistence type="predicted"/>
<reference evidence="2" key="4">
    <citation type="submission" date="2019-03" db="UniProtKB">
        <authorList>
            <consortium name="EnsemblPlants"/>
        </authorList>
    </citation>
    <scope>IDENTIFICATION</scope>
</reference>
<reference evidence="3" key="2">
    <citation type="journal article" date="2017" name="Nat. Plants">
        <title>The Aegilops tauschii genome reveals multiple impacts of transposons.</title>
        <authorList>
            <person name="Zhao G."/>
            <person name="Zou C."/>
            <person name="Li K."/>
            <person name="Wang K."/>
            <person name="Li T."/>
            <person name="Gao L."/>
            <person name="Zhang X."/>
            <person name="Wang H."/>
            <person name="Yang Z."/>
            <person name="Liu X."/>
            <person name="Jiang W."/>
            <person name="Mao L."/>
            <person name="Kong X."/>
            <person name="Jiao Y."/>
            <person name="Jia J."/>
        </authorList>
    </citation>
    <scope>NUCLEOTIDE SEQUENCE [LARGE SCALE GENOMIC DNA]</scope>
    <source>
        <strain evidence="3">cv. AL8/78</strain>
    </source>
</reference>
<evidence type="ECO:0000313" key="3">
    <source>
        <dbReference type="Proteomes" id="UP000015105"/>
    </source>
</evidence>
<keyword evidence="3" id="KW-1185">Reference proteome</keyword>
<sequence length="333" mass="37568">MAKGGKAKKGPASGGQPPPQISHLVLFQGEAYELLSSYTTTHPARVDTDQPVGQSAVPAKEPEQLGPSTRRLVFSLADALDDLVNSAICLEKLEDTRVAVTPDGRIKFVEAIFVERKDLPSLREFKIRVAENYNDLAGIITRYLSPVSHCIPAEVTHLLYLMRNRAWEMRYLITYHSATVPLGNRSDLFLIMHSYVWEVLRKTDPGGYEYVMASLEYDPDWRNAVVNNEHLQKYYYADGGGLYESNAQLQGDEHRQVMRFNHDGQSHPLEHAADSSAPNGMLYNPVQLGHMYHANFARLTYSMQAALHAIDRLRCVGIKSLFSNDSKEYQEIR</sequence>
<dbReference type="AlphaFoldDB" id="A0A453P3L9"/>
<reference evidence="2" key="5">
    <citation type="journal article" date="2021" name="G3 (Bethesda)">
        <title>Aegilops tauschii genome assembly Aet v5.0 features greater sequence contiguity and improved annotation.</title>
        <authorList>
            <person name="Wang L."/>
            <person name="Zhu T."/>
            <person name="Rodriguez J.C."/>
            <person name="Deal K.R."/>
            <person name="Dubcovsky J."/>
            <person name="McGuire P.E."/>
            <person name="Lux T."/>
            <person name="Spannagl M."/>
            <person name="Mayer K.F.X."/>
            <person name="Baldrich P."/>
            <person name="Meyers B.C."/>
            <person name="Huo N."/>
            <person name="Gu Y.Q."/>
            <person name="Zhou H."/>
            <person name="Devos K.M."/>
            <person name="Bennetzen J.L."/>
            <person name="Unver T."/>
            <person name="Budak H."/>
            <person name="Gulick P.J."/>
            <person name="Galiba G."/>
            <person name="Kalapos B."/>
            <person name="Nelson D.R."/>
            <person name="Li P."/>
            <person name="You F.M."/>
            <person name="Luo M.C."/>
            <person name="Dvorak J."/>
        </authorList>
    </citation>
    <scope>NUCLEOTIDE SEQUENCE [LARGE SCALE GENOMIC DNA]</scope>
    <source>
        <strain evidence="2">cv. AL8/78</strain>
    </source>
</reference>
<dbReference type="Gramene" id="AET6Gv20593800.1">
    <property type="protein sequence ID" value="AET6Gv20593800.1"/>
    <property type="gene ID" value="AET6Gv20593800"/>
</dbReference>
<dbReference type="EnsemblPlants" id="AET6Gv20593800.1">
    <property type="protein sequence ID" value="AET6Gv20593800.1"/>
    <property type="gene ID" value="AET6Gv20593800"/>
</dbReference>
<dbReference type="Proteomes" id="UP000015105">
    <property type="component" value="Chromosome 6D"/>
</dbReference>
<dbReference type="PANTHER" id="PTHR35161:SF10">
    <property type="match status" value="1"/>
</dbReference>
<feature type="region of interest" description="Disordered" evidence="1">
    <location>
        <begin position="1"/>
        <end position="20"/>
    </location>
</feature>
<accession>A0A453P3L9</accession>
<dbReference type="PANTHER" id="PTHR35161">
    <property type="entry name" value="OS02G0303100 PROTEIN"/>
    <property type="match status" value="1"/>
</dbReference>